<protein>
    <submittedName>
        <fullName evidence="2">Uncharacterized protein</fullName>
    </submittedName>
</protein>
<dbReference type="Gene3D" id="3.40.50.620">
    <property type="entry name" value="HUPs"/>
    <property type="match status" value="1"/>
</dbReference>
<reference evidence="2" key="2">
    <citation type="submission" date="2020-09" db="EMBL/GenBank/DDBJ databases">
        <authorList>
            <person name="Sun Q."/>
            <person name="Ohkuma M."/>
        </authorList>
    </citation>
    <scope>NUCLEOTIDE SEQUENCE</scope>
    <source>
        <strain evidence="2">JCM 4403</strain>
    </source>
</reference>
<dbReference type="InterPro" id="IPR014729">
    <property type="entry name" value="Rossmann-like_a/b/a_fold"/>
</dbReference>
<dbReference type="AlphaFoldDB" id="A0A918F204"/>
<feature type="compositionally biased region" description="Pro residues" evidence="1">
    <location>
        <begin position="1"/>
        <end position="11"/>
    </location>
</feature>
<feature type="region of interest" description="Disordered" evidence="1">
    <location>
        <begin position="1"/>
        <end position="36"/>
    </location>
</feature>
<organism evidence="2 3">
    <name type="scientific">Streptomyces pilosus</name>
    <dbReference type="NCBI Taxonomy" id="28893"/>
    <lineage>
        <taxon>Bacteria</taxon>
        <taxon>Bacillati</taxon>
        <taxon>Actinomycetota</taxon>
        <taxon>Actinomycetes</taxon>
        <taxon>Kitasatosporales</taxon>
        <taxon>Streptomycetaceae</taxon>
        <taxon>Streptomyces</taxon>
    </lineage>
</organism>
<proteinExistence type="predicted"/>
<sequence length="187" mass="18786">MTAPPSVPPRPGGATAVNSSRSAIPSHVSGPGHSRPRFPVAAVLADRLDDVPVVDAAIRLADARGAPLLLIAVLPPLLPGAVPRPPDSAAVRAVVGRALPRVARAGVAHTPAVYHRPAGRAGRLGTAKGLLDVAVAYGCSVLVVSLSGPAELDACTVMDAAAIRGGPLVRAASPVPWVPLVAPCPER</sequence>
<accession>A0A918F204</accession>
<dbReference type="EMBL" id="BMTU01000010">
    <property type="protein sequence ID" value="GGQ94145.1"/>
    <property type="molecule type" value="Genomic_DNA"/>
</dbReference>
<reference evidence="2" key="1">
    <citation type="journal article" date="2014" name="Int. J. Syst. Evol. Microbiol.">
        <title>Complete genome sequence of Corynebacterium casei LMG S-19264T (=DSM 44701T), isolated from a smear-ripened cheese.</title>
        <authorList>
            <consortium name="US DOE Joint Genome Institute (JGI-PGF)"/>
            <person name="Walter F."/>
            <person name="Albersmeier A."/>
            <person name="Kalinowski J."/>
            <person name="Ruckert C."/>
        </authorList>
    </citation>
    <scope>NUCLEOTIDE SEQUENCE</scope>
    <source>
        <strain evidence="2">JCM 4403</strain>
    </source>
</reference>
<name>A0A918F204_9ACTN</name>
<dbReference type="Proteomes" id="UP000656732">
    <property type="component" value="Unassembled WGS sequence"/>
</dbReference>
<evidence type="ECO:0000313" key="3">
    <source>
        <dbReference type="Proteomes" id="UP000656732"/>
    </source>
</evidence>
<gene>
    <name evidence="2" type="ORF">GCM10010280_47050</name>
</gene>
<evidence type="ECO:0000256" key="1">
    <source>
        <dbReference type="SAM" id="MobiDB-lite"/>
    </source>
</evidence>
<comment type="caution">
    <text evidence="2">The sequence shown here is derived from an EMBL/GenBank/DDBJ whole genome shotgun (WGS) entry which is preliminary data.</text>
</comment>
<evidence type="ECO:0000313" key="2">
    <source>
        <dbReference type="EMBL" id="GGQ94145.1"/>
    </source>
</evidence>
<keyword evidence="3" id="KW-1185">Reference proteome</keyword>